<evidence type="ECO:0000313" key="3">
    <source>
        <dbReference type="Proteomes" id="UP000278807"/>
    </source>
</evidence>
<keyword evidence="1" id="KW-0812">Transmembrane</keyword>
<feature type="transmembrane region" description="Helical" evidence="1">
    <location>
        <begin position="12"/>
        <end position="29"/>
    </location>
</feature>
<reference evidence="4" key="1">
    <citation type="submission" date="2017-02" db="UniProtKB">
        <authorList>
            <consortium name="WormBaseParasite"/>
        </authorList>
    </citation>
    <scope>IDENTIFICATION</scope>
</reference>
<evidence type="ECO:0000256" key="1">
    <source>
        <dbReference type="SAM" id="Phobius"/>
    </source>
</evidence>
<keyword evidence="3" id="KW-1185">Reference proteome</keyword>
<proteinExistence type="predicted"/>
<dbReference type="Proteomes" id="UP000278807">
    <property type="component" value="Unassembled WGS sequence"/>
</dbReference>
<dbReference type="AlphaFoldDB" id="A0A0R3THR3"/>
<keyword evidence="1" id="KW-0472">Membrane</keyword>
<dbReference type="WBParaSite" id="HNAJ_0000660401-mRNA-1">
    <property type="protein sequence ID" value="HNAJ_0000660401-mRNA-1"/>
    <property type="gene ID" value="HNAJ_0000660401"/>
</dbReference>
<name>A0A0R3THR3_RODNA</name>
<dbReference type="OrthoDB" id="10569074at2759"/>
<gene>
    <name evidence="2" type="ORF">HNAJ_LOCUS6600</name>
</gene>
<organism evidence="4">
    <name type="scientific">Rodentolepis nana</name>
    <name type="common">Dwarf tapeworm</name>
    <name type="synonym">Hymenolepis nana</name>
    <dbReference type="NCBI Taxonomy" id="102285"/>
    <lineage>
        <taxon>Eukaryota</taxon>
        <taxon>Metazoa</taxon>
        <taxon>Spiralia</taxon>
        <taxon>Lophotrochozoa</taxon>
        <taxon>Platyhelminthes</taxon>
        <taxon>Cestoda</taxon>
        <taxon>Eucestoda</taxon>
        <taxon>Cyclophyllidea</taxon>
        <taxon>Hymenolepididae</taxon>
        <taxon>Rodentolepis</taxon>
    </lineage>
</organism>
<protein>
    <submittedName>
        <fullName evidence="4">Secreted protein</fullName>
    </submittedName>
</protein>
<evidence type="ECO:0000313" key="2">
    <source>
        <dbReference type="EMBL" id="VDO02460.1"/>
    </source>
</evidence>
<dbReference type="EMBL" id="UZAE01007555">
    <property type="protein sequence ID" value="VDO02460.1"/>
    <property type="molecule type" value="Genomic_DNA"/>
</dbReference>
<evidence type="ECO:0000313" key="4">
    <source>
        <dbReference type="WBParaSite" id="HNAJ_0000660401-mRNA-1"/>
    </source>
</evidence>
<sequence>MLALNVIVKRNDWNAVIFHAYLLLCFAYFQREFLSTFPLFDCVGGGMTDKSVLWRFLLLGQCTSQLQPSIRPLLEKQVLERVSYLLRSRSALTSPNAATDWLLDVVSA</sequence>
<accession>A0A0R3THR3</accession>
<reference evidence="2 3" key="2">
    <citation type="submission" date="2018-11" db="EMBL/GenBank/DDBJ databases">
        <authorList>
            <consortium name="Pathogen Informatics"/>
        </authorList>
    </citation>
    <scope>NUCLEOTIDE SEQUENCE [LARGE SCALE GENOMIC DNA]</scope>
</reference>
<keyword evidence="1" id="KW-1133">Transmembrane helix</keyword>